<keyword evidence="2" id="KW-1185">Reference proteome</keyword>
<comment type="caution">
    <text evidence="1">The sequence shown here is derived from an EMBL/GenBank/DDBJ whole genome shotgun (WGS) entry which is preliminary data.</text>
</comment>
<gene>
    <name evidence="1" type="ORF">J2S20_000766</name>
</gene>
<sequence length="310" mass="36254">MINKENYLRNIPIELREYKQWLWFKKIRKQDLKGKEKILKLPVSPITLKSDDWNNKDQWADFETAVNNIESSGCDGLSFVLSRDDPFVCIDLDNVNNKKQDMLINDFNDTYVEISQSGIGIHIFAKGEIEKNFNNQLEKVEMYQENRCIAMTGNIYKFNDFVAEKVLLKQKELDKYYKIFSPKRSVREIIRKYQEAAECVPDSNTVIETMCRYNARARALFEGSYTSGDASKDDFSLLLFLNSFTHGNAEMMKELFLKSALNRIGDRSKRRTEKGYLKYLEDSISKAIQGGNKRYWDYNYHRDGGGYALE</sequence>
<dbReference type="EMBL" id="JAUSTO010000004">
    <property type="protein sequence ID" value="MDQ0152081.1"/>
    <property type="molecule type" value="Genomic_DNA"/>
</dbReference>
<organism evidence="1 2">
    <name type="scientific">Moryella indoligenes</name>
    <dbReference type="NCBI Taxonomy" id="371674"/>
    <lineage>
        <taxon>Bacteria</taxon>
        <taxon>Bacillati</taxon>
        <taxon>Bacillota</taxon>
        <taxon>Clostridia</taxon>
        <taxon>Lachnospirales</taxon>
        <taxon>Lachnospiraceae</taxon>
        <taxon>Moryella</taxon>
    </lineage>
</organism>
<dbReference type="Proteomes" id="UP001241537">
    <property type="component" value="Unassembled WGS sequence"/>
</dbReference>
<protein>
    <submittedName>
        <fullName evidence="1">Primase-polymerase (Primpol)-like protein</fullName>
    </submittedName>
</protein>
<proteinExistence type="predicted"/>
<evidence type="ECO:0000313" key="2">
    <source>
        <dbReference type="Proteomes" id="UP001241537"/>
    </source>
</evidence>
<accession>A0AAE4ALD8</accession>
<reference evidence="1" key="1">
    <citation type="submission" date="2023-07" db="EMBL/GenBank/DDBJ databases">
        <title>Genomic Encyclopedia of Type Strains, Phase IV (KMG-IV): sequencing the most valuable type-strain genomes for metagenomic binning, comparative biology and taxonomic classification.</title>
        <authorList>
            <person name="Goeker M."/>
        </authorList>
    </citation>
    <scope>NUCLEOTIDE SEQUENCE</scope>
    <source>
        <strain evidence="1">DSM 19659</strain>
    </source>
</reference>
<dbReference type="AlphaFoldDB" id="A0AAE4ALD8"/>
<evidence type="ECO:0000313" key="1">
    <source>
        <dbReference type="EMBL" id="MDQ0152081.1"/>
    </source>
</evidence>
<dbReference type="RefSeq" id="WP_307253366.1">
    <property type="nucleotide sequence ID" value="NZ_JAUSTO010000004.1"/>
</dbReference>
<name>A0AAE4ALD8_9FIRM</name>